<dbReference type="EMBL" id="AE010299">
    <property type="protein sequence ID" value="AAM06802.1"/>
    <property type="molecule type" value="Genomic_DNA"/>
</dbReference>
<evidence type="ECO:0000313" key="3">
    <source>
        <dbReference type="Proteomes" id="UP000002487"/>
    </source>
</evidence>
<dbReference type="AlphaFoldDB" id="Q8TKH2"/>
<name>Q8TKH2_METAC</name>
<dbReference type="EnsemblBacteria" id="AAM06802">
    <property type="protein sequence ID" value="AAM06802"/>
    <property type="gene ID" value="MA_3435"/>
</dbReference>
<dbReference type="HOGENOM" id="CLU_2748128_0_0_2"/>
<reference evidence="2 3" key="1">
    <citation type="journal article" date="2002" name="Genome Res.">
        <title>The genome of Methanosarcina acetivorans reveals extensive metabolic and physiological diversity.</title>
        <authorList>
            <person name="Galagan J.E."/>
            <person name="Nusbaum C."/>
            <person name="Roy A."/>
            <person name="Endrizzi M.G."/>
            <person name="Macdonald P."/>
            <person name="FitzHugh W."/>
            <person name="Calvo S."/>
            <person name="Engels R."/>
            <person name="Smirnov S."/>
            <person name="Atnoor D."/>
            <person name="Brown A."/>
            <person name="Allen N."/>
            <person name="Naylor J."/>
            <person name="Stange-Thomann N."/>
            <person name="DeArellano K."/>
            <person name="Johnson R."/>
            <person name="Linton L."/>
            <person name="McEwan P."/>
            <person name="McKernan K."/>
            <person name="Talamas J."/>
            <person name="Tirrell A."/>
            <person name="Ye W."/>
            <person name="Zimmer A."/>
            <person name="Barber R.D."/>
            <person name="Cann I."/>
            <person name="Graham D.E."/>
            <person name="Grahame D.A."/>
            <person name="Guss A."/>
            <person name="Hedderich R."/>
            <person name="Ingram-Smith C."/>
            <person name="Kuettner C.H."/>
            <person name="Krzycki J.A."/>
            <person name="Leigh J.A."/>
            <person name="Li W."/>
            <person name="Liu J."/>
            <person name="Mukhopadhyay B."/>
            <person name="Reeve J.N."/>
            <person name="Smith K."/>
            <person name="Springer T.A."/>
            <person name="Umayam L.A."/>
            <person name="White O."/>
            <person name="White R.H."/>
            <person name="de Macario E.C."/>
            <person name="Ferry J.G."/>
            <person name="Jarrell K.F."/>
            <person name="Jing H."/>
            <person name="Macario A.J.L."/>
            <person name="Paulsen I."/>
            <person name="Pritchett M."/>
            <person name="Sowers K.R."/>
            <person name="Swanson R.V."/>
            <person name="Zinder S.H."/>
            <person name="Lander E."/>
            <person name="Metcalf W.W."/>
            <person name="Birren B."/>
        </authorList>
    </citation>
    <scope>NUCLEOTIDE SEQUENCE [LARGE SCALE GENOMIC DNA]</scope>
    <source>
        <strain evidence="3">ATCC 35395 / DSM 2834 / JCM 12185 / C2A</strain>
    </source>
</reference>
<proteinExistence type="predicted"/>
<sequence length="70" mass="7894">MICSSRFLLIPAGIRVFFFSFGPDETISALQGAEEKKQKIPASGVQNKQPDQEPSKISKKSRKTNMKFFE</sequence>
<organism evidence="2 3">
    <name type="scientific">Methanosarcina acetivorans (strain ATCC 35395 / DSM 2834 / JCM 12185 / C2A)</name>
    <dbReference type="NCBI Taxonomy" id="188937"/>
    <lineage>
        <taxon>Archaea</taxon>
        <taxon>Methanobacteriati</taxon>
        <taxon>Methanobacteriota</taxon>
        <taxon>Stenosarchaea group</taxon>
        <taxon>Methanomicrobia</taxon>
        <taxon>Methanosarcinales</taxon>
        <taxon>Methanosarcinaceae</taxon>
        <taxon>Methanosarcina</taxon>
    </lineage>
</organism>
<dbReference type="InParanoid" id="Q8TKH2"/>
<evidence type="ECO:0000256" key="1">
    <source>
        <dbReference type="SAM" id="MobiDB-lite"/>
    </source>
</evidence>
<dbReference type="KEGG" id="mac:MA_3435"/>
<keyword evidence="3" id="KW-1185">Reference proteome</keyword>
<feature type="region of interest" description="Disordered" evidence="1">
    <location>
        <begin position="33"/>
        <end position="70"/>
    </location>
</feature>
<dbReference type="STRING" id="188937.MA_3435"/>
<evidence type="ECO:0000313" key="2">
    <source>
        <dbReference type="EMBL" id="AAM06802.1"/>
    </source>
</evidence>
<feature type="compositionally biased region" description="Basic residues" evidence="1">
    <location>
        <begin position="57"/>
        <end position="70"/>
    </location>
</feature>
<gene>
    <name evidence="2" type="ordered locus">MA_3435</name>
</gene>
<accession>Q8TKH2</accession>
<dbReference type="Proteomes" id="UP000002487">
    <property type="component" value="Chromosome"/>
</dbReference>
<protein>
    <submittedName>
        <fullName evidence="2">Uncharacterized protein</fullName>
    </submittedName>
</protein>